<sequence>MQGILGPGDGPIKIDFPNQDKRFRYQNNNDLYTNGKAALFRATDIRYMNYSLELSFGATILSERLRKAAEDTALEPGKRLGSLTTRRLGRVLNQRSVSIPWNRRDEILSDRPLLCR</sequence>
<name>A0A7I9VC44_9ACTN</name>
<accession>A0A7I9VC44</accession>
<keyword evidence="2" id="KW-1185">Reference proteome</keyword>
<protein>
    <submittedName>
        <fullName evidence="1">Uncharacterized protein</fullName>
    </submittedName>
</protein>
<dbReference type="Proteomes" id="UP000444960">
    <property type="component" value="Unassembled WGS sequence"/>
</dbReference>
<dbReference type="AlphaFoldDB" id="A0A7I9VC44"/>
<comment type="caution">
    <text evidence="1">The sequence shown here is derived from an EMBL/GenBank/DDBJ whole genome shotgun (WGS) entry which is preliminary data.</text>
</comment>
<reference evidence="2" key="1">
    <citation type="submission" date="2019-06" db="EMBL/GenBank/DDBJ databases">
        <title>Gordonia isolated from sludge of a wastewater treatment plant.</title>
        <authorList>
            <person name="Tamura T."/>
            <person name="Aoyama K."/>
            <person name="Kang Y."/>
            <person name="Saito S."/>
            <person name="Akiyama N."/>
            <person name="Yazawa K."/>
            <person name="Gonoi T."/>
            <person name="Mikami Y."/>
        </authorList>
    </citation>
    <scope>NUCLEOTIDE SEQUENCE [LARGE SCALE GENOMIC DNA]</scope>
    <source>
        <strain evidence="2">NBRC 107696</strain>
    </source>
</reference>
<evidence type="ECO:0000313" key="1">
    <source>
        <dbReference type="EMBL" id="GEE02946.1"/>
    </source>
</evidence>
<organism evidence="1 2">
    <name type="scientific">Gordonia spumicola</name>
    <dbReference type="NCBI Taxonomy" id="589161"/>
    <lineage>
        <taxon>Bacteria</taxon>
        <taxon>Bacillati</taxon>
        <taxon>Actinomycetota</taxon>
        <taxon>Actinomycetes</taxon>
        <taxon>Mycobacteriales</taxon>
        <taxon>Gordoniaceae</taxon>
        <taxon>Gordonia</taxon>
    </lineage>
</organism>
<proteinExistence type="predicted"/>
<gene>
    <name evidence="1" type="ORF">nbrc107696_33920</name>
</gene>
<evidence type="ECO:0000313" key="2">
    <source>
        <dbReference type="Proteomes" id="UP000444960"/>
    </source>
</evidence>
<dbReference type="EMBL" id="BJOV01000005">
    <property type="protein sequence ID" value="GEE02946.1"/>
    <property type="molecule type" value="Genomic_DNA"/>
</dbReference>